<accession>S9QKC0</accession>
<dbReference type="AlphaFoldDB" id="S9QKC0"/>
<dbReference type="EMBL" id="ANAH02000009">
    <property type="protein sequence ID" value="EPX61709.1"/>
    <property type="molecule type" value="Genomic_DNA"/>
</dbReference>
<dbReference type="eggNOG" id="COG0778">
    <property type="taxonomic scope" value="Bacteria"/>
</dbReference>
<dbReference type="PANTHER" id="PTHR43745:SF2">
    <property type="entry name" value="NITROREDUCTASE MJ1384-RELATED"/>
    <property type="match status" value="1"/>
</dbReference>
<evidence type="ECO:0008006" key="3">
    <source>
        <dbReference type="Google" id="ProtNLM"/>
    </source>
</evidence>
<dbReference type="GO" id="GO:0016491">
    <property type="term" value="F:oxidoreductase activity"/>
    <property type="evidence" value="ECO:0007669"/>
    <property type="project" value="InterPro"/>
</dbReference>
<gene>
    <name evidence="1" type="ORF">D187_010328</name>
</gene>
<evidence type="ECO:0000313" key="2">
    <source>
        <dbReference type="Proteomes" id="UP000011682"/>
    </source>
</evidence>
<dbReference type="InterPro" id="IPR000415">
    <property type="entry name" value="Nitroreductase-like"/>
</dbReference>
<dbReference type="Gene3D" id="3.40.109.10">
    <property type="entry name" value="NADH Oxidase"/>
    <property type="match status" value="1"/>
</dbReference>
<protein>
    <recommendedName>
        <fullName evidence="3">Nitroreductase domain-containing protein</fullName>
    </recommendedName>
</protein>
<reference evidence="1" key="1">
    <citation type="submission" date="2013-05" db="EMBL/GenBank/DDBJ databases">
        <title>Genome assembly of Cystobacter fuscus DSM 2262.</title>
        <authorList>
            <person name="Sharma G."/>
            <person name="Khatri I."/>
            <person name="Kaur C."/>
            <person name="Mayilraj S."/>
            <person name="Subramanian S."/>
        </authorList>
    </citation>
    <scope>NUCLEOTIDE SEQUENCE [LARGE SCALE GENOMIC DNA]</scope>
    <source>
        <strain evidence="1">DSM 2262</strain>
    </source>
</reference>
<proteinExistence type="predicted"/>
<dbReference type="CDD" id="cd02142">
    <property type="entry name" value="McbC_SagB-like_oxidoreductase"/>
    <property type="match status" value="1"/>
</dbReference>
<comment type="caution">
    <text evidence="1">The sequence shown here is derived from an EMBL/GenBank/DDBJ whole genome shotgun (WGS) entry which is preliminary data.</text>
</comment>
<organism evidence="1 2">
    <name type="scientific">Cystobacter fuscus (strain ATCC 25194 / DSM 2262 / NBRC 100088 / M29)</name>
    <dbReference type="NCBI Taxonomy" id="1242864"/>
    <lineage>
        <taxon>Bacteria</taxon>
        <taxon>Pseudomonadati</taxon>
        <taxon>Myxococcota</taxon>
        <taxon>Myxococcia</taxon>
        <taxon>Myxococcales</taxon>
        <taxon>Cystobacterineae</taxon>
        <taxon>Archangiaceae</taxon>
        <taxon>Cystobacter</taxon>
    </lineage>
</organism>
<dbReference type="PANTHER" id="PTHR43745">
    <property type="entry name" value="NITROREDUCTASE MJ1384-RELATED"/>
    <property type="match status" value="1"/>
</dbReference>
<name>S9QKC0_CYSF2</name>
<keyword evidence="2" id="KW-1185">Reference proteome</keyword>
<dbReference type="Proteomes" id="UP000011682">
    <property type="component" value="Unassembled WGS sequence"/>
</dbReference>
<sequence>MYLDGRWILTNPAIDLHAEIEPPEEGSLDTLAGLASSPEQLTREEDIETAKSFGLLRARGSWLEWARWAREAGEGPAFDLAAFQSLRGVVQFLDYSEKTVFMNDRSRMDAYLQCEQPPPIAKTYPNAPRLLLHHPSLGEPFDRAGKLGVLLFWSFGRLRQATFLDVLTMQFKPVPSLGARHPLEAYVCVAEGACIPEGTYHYDPIAHALEQLDTRADVPFEAGQVLLTVSVIFERFQWRYRDKWIYKDLFHEIGHVQGNLHLVADEYSLKLEPRDDLHLMQDSERLVEEPYASFLVLGLQGDLGE</sequence>
<evidence type="ECO:0000313" key="1">
    <source>
        <dbReference type="EMBL" id="EPX61709.1"/>
    </source>
</evidence>
<dbReference type="InterPro" id="IPR052544">
    <property type="entry name" value="Bacteriocin_Proc_Enz"/>
</dbReference>